<name>A0A368F8N9_ANCCA</name>
<dbReference type="EMBL" id="JOJR01002601">
    <property type="protein sequence ID" value="RCN28463.1"/>
    <property type="molecule type" value="Genomic_DNA"/>
</dbReference>
<gene>
    <name evidence="2" type="ORF">ANCCAN_25794</name>
</gene>
<dbReference type="InterPro" id="IPR008042">
    <property type="entry name" value="Retrotrans_Pao"/>
</dbReference>
<dbReference type="OrthoDB" id="5863270at2759"/>
<comment type="caution">
    <text evidence="2">The sequence shown here is derived from an EMBL/GenBank/DDBJ whole genome shotgun (WGS) entry which is preliminary data.</text>
</comment>
<dbReference type="InterPro" id="IPR008737">
    <property type="entry name" value="DUF1758"/>
</dbReference>
<feature type="domain" description="DUF1758" evidence="1">
    <location>
        <begin position="155"/>
        <end position="293"/>
    </location>
</feature>
<dbReference type="Pfam" id="PF05380">
    <property type="entry name" value="Peptidase_A17"/>
    <property type="match status" value="1"/>
</dbReference>
<dbReference type="Proteomes" id="UP000252519">
    <property type="component" value="Unassembled WGS sequence"/>
</dbReference>
<sequence length="639" mass="71966">MLHSATECNVFINVKQRNEQVRIRRLCYNCLSPRHSTKECPSKYTCKFCSKKHHSSLCYRSSHQVKGTLQPQPSSTLIQKKPNLMTDRPLKPQNHSAHATELLADSAQHHQVEPQSTVRRTDDAATLTCSSNQQIPPITNHSSQASLMCATVSLFNPSEPSKQVNATAFFDSGSSKSYITEELAASLNLSVHTIEDITVSTFGTNDSLYLRCANHTIGIITEKGAKHLEVKSVPTLTGNLQQILVDTQADQEDFTIFTCKPSILIGNDYFWDIVLSDDFHYRLLSKGYRLLHTMAILRNTYVDNVFYGVNTTEEGLKFYNESKELFQTAGMNLRAYASNATKLNHYFEEKEQNKIPEVQKLLGLQWNTTTDDLIVHLPSQPPNNVKWTKRKVLKCVASIYDPLGLVSPLILIAKRLFQSLWKIELSWDDTLPTQQDVLWKQIISSWTVPILSIPRLLFLEDANTESVYDLHVFSDASSSAYCATAYIVKRQGNPPYPTSIIMSKSRLAPFNQSITVPRLELAAMMIGSKLITFITQHLDIHLTRKFLWTDSNVALAWTTNNKNLPVFVRNRVKIIVENTADVILKHIPDNLNAADMGSRGATIQELRPNGGKVHPSSQRTKMSGQTCVLLPNIHSLQPD</sequence>
<dbReference type="AlphaFoldDB" id="A0A368F8N9"/>
<dbReference type="STRING" id="29170.A0A368F8N9"/>
<protein>
    <submittedName>
        <fullName evidence="2">Zinc knuckle</fullName>
    </submittedName>
</protein>
<evidence type="ECO:0000313" key="3">
    <source>
        <dbReference type="Proteomes" id="UP000252519"/>
    </source>
</evidence>
<evidence type="ECO:0000259" key="1">
    <source>
        <dbReference type="Pfam" id="PF05585"/>
    </source>
</evidence>
<accession>A0A368F8N9</accession>
<reference evidence="2 3" key="1">
    <citation type="submission" date="2014-10" db="EMBL/GenBank/DDBJ databases">
        <title>Draft genome of the hookworm Ancylostoma caninum.</title>
        <authorList>
            <person name="Mitreva M."/>
        </authorList>
    </citation>
    <scope>NUCLEOTIDE SEQUENCE [LARGE SCALE GENOMIC DNA]</scope>
    <source>
        <strain evidence="2 3">Baltimore</strain>
    </source>
</reference>
<keyword evidence="3" id="KW-1185">Reference proteome</keyword>
<proteinExistence type="predicted"/>
<evidence type="ECO:0000313" key="2">
    <source>
        <dbReference type="EMBL" id="RCN28463.1"/>
    </source>
</evidence>
<dbReference type="PANTHER" id="PTHR47331">
    <property type="entry name" value="PHD-TYPE DOMAIN-CONTAINING PROTEIN"/>
    <property type="match status" value="1"/>
</dbReference>
<organism evidence="2 3">
    <name type="scientific">Ancylostoma caninum</name>
    <name type="common">Dog hookworm</name>
    <dbReference type="NCBI Taxonomy" id="29170"/>
    <lineage>
        <taxon>Eukaryota</taxon>
        <taxon>Metazoa</taxon>
        <taxon>Ecdysozoa</taxon>
        <taxon>Nematoda</taxon>
        <taxon>Chromadorea</taxon>
        <taxon>Rhabditida</taxon>
        <taxon>Rhabditina</taxon>
        <taxon>Rhabditomorpha</taxon>
        <taxon>Strongyloidea</taxon>
        <taxon>Ancylostomatidae</taxon>
        <taxon>Ancylostomatinae</taxon>
        <taxon>Ancylostoma</taxon>
    </lineage>
</organism>
<dbReference type="Pfam" id="PF05585">
    <property type="entry name" value="DUF1758"/>
    <property type="match status" value="1"/>
</dbReference>